<organism evidence="5 6">
    <name type="scientific">Ziziphus jujuba</name>
    <name type="common">Chinese jujube</name>
    <name type="synonym">Ziziphus sativa</name>
    <dbReference type="NCBI Taxonomy" id="326968"/>
    <lineage>
        <taxon>Eukaryota</taxon>
        <taxon>Viridiplantae</taxon>
        <taxon>Streptophyta</taxon>
        <taxon>Embryophyta</taxon>
        <taxon>Tracheophyta</taxon>
        <taxon>Spermatophyta</taxon>
        <taxon>Magnoliopsida</taxon>
        <taxon>eudicotyledons</taxon>
        <taxon>Gunneridae</taxon>
        <taxon>Pentapetalae</taxon>
        <taxon>rosids</taxon>
        <taxon>fabids</taxon>
        <taxon>Rosales</taxon>
        <taxon>Rhamnaceae</taxon>
        <taxon>Paliureae</taxon>
        <taxon>Ziziphus</taxon>
    </lineage>
</organism>
<feature type="signal peptide" evidence="2">
    <location>
        <begin position="1"/>
        <end position="22"/>
    </location>
</feature>
<dbReference type="SUPFAM" id="SSF81296">
    <property type="entry name" value="E set domains"/>
    <property type="match status" value="1"/>
</dbReference>
<evidence type="ECO:0000313" key="5">
    <source>
        <dbReference type="Proteomes" id="UP001652623"/>
    </source>
</evidence>
<dbReference type="Pfam" id="PF07250">
    <property type="entry name" value="Glyoxal_oxid_N"/>
    <property type="match status" value="1"/>
</dbReference>
<dbReference type="InterPro" id="IPR009880">
    <property type="entry name" value="Glyoxal_oxidase_N"/>
</dbReference>
<dbReference type="SUPFAM" id="SSF50965">
    <property type="entry name" value="Galactose oxidase, central domain"/>
    <property type="match status" value="1"/>
</dbReference>
<dbReference type="RefSeq" id="XP_015896732.3">
    <property type="nucleotide sequence ID" value="XM_016041246.4"/>
</dbReference>
<feature type="chain" id="PRO_5045939236" evidence="2">
    <location>
        <begin position="23"/>
        <end position="570"/>
    </location>
</feature>
<dbReference type="GeneID" id="107430413"/>
<dbReference type="InterPro" id="IPR037293">
    <property type="entry name" value="Gal_Oxidase_central_sf"/>
</dbReference>
<dbReference type="Gene3D" id="2.60.40.10">
    <property type="entry name" value="Immunoglobulins"/>
    <property type="match status" value="1"/>
</dbReference>
<dbReference type="InParanoid" id="A0A6P4BCM9"/>
<dbReference type="PANTHER" id="PTHR32208">
    <property type="entry name" value="SECRETED PROTEIN-RELATED"/>
    <property type="match status" value="1"/>
</dbReference>
<dbReference type="CDD" id="cd02851">
    <property type="entry name" value="E_set_GO_C"/>
    <property type="match status" value="1"/>
</dbReference>
<feature type="domain" description="Glyoxal oxidase N-terminal" evidence="3">
    <location>
        <begin position="45"/>
        <end position="448"/>
    </location>
</feature>
<evidence type="ECO:0000256" key="2">
    <source>
        <dbReference type="SAM" id="SignalP"/>
    </source>
</evidence>
<feature type="domain" description="Galactose oxidase-like Early set" evidence="4">
    <location>
        <begin position="457"/>
        <end position="569"/>
    </location>
</feature>
<gene>
    <name evidence="6" type="primary">LOC107430413</name>
</gene>
<keyword evidence="1 2" id="KW-0732">Signal</keyword>
<evidence type="ECO:0000313" key="6">
    <source>
        <dbReference type="RefSeq" id="XP_015896732.3"/>
    </source>
</evidence>
<dbReference type="Gene3D" id="2.130.10.80">
    <property type="entry name" value="Galactose oxidase/kelch, beta-propeller"/>
    <property type="match status" value="1"/>
</dbReference>
<dbReference type="PANTHER" id="PTHR32208:SF62">
    <property type="entry name" value="OXIDASE, PUTATIVE, EXPRESSED-RELATED"/>
    <property type="match status" value="1"/>
</dbReference>
<name>A0A6P4BCM9_ZIZJJ</name>
<proteinExistence type="predicted"/>
<evidence type="ECO:0000259" key="4">
    <source>
        <dbReference type="Pfam" id="PF09118"/>
    </source>
</evidence>
<dbReference type="Pfam" id="PF09118">
    <property type="entry name" value="GO-like_E_set"/>
    <property type="match status" value="1"/>
</dbReference>
<dbReference type="InterPro" id="IPR014756">
    <property type="entry name" value="Ig_E-set"/>
</dbReference>
<accession>A0A6P4BCM9</accession>
<protein>
    <submittedName>
        <fullName evidence="6">Aldehyde oxidase GLOX1</fullName>
    </submittedName>
</protein>
<keyword evidence="5" id="KW-1185">Reference proteome</keyword>
<dbReference type="AlphaFoldDB" id="A0A6P4BCM9"/>
<evidence type="ECO:0000256" key="1">
    <source>
        <dbReference type="ARBA" id="ARBA00022729"/>
    </source>
</evidence>
<dbReference type="Proteomes" id="UP001652623">
    <property type="component" value="Chromosome 6"/>
</dbReference>
<dbReference type="InterPro" id="IPR013783">
    <property type="entry name" value="Ig-like_fold"/>
</dbReference>
<dbReference type="InterPro" id="IPR011043">
    <property type="entry name" value="Gal_Oxase/kelch_b-propeller"/>
</dbReference>
<reference evidence="6" key="1">
    <citation type="submission" date="2025-08" db="UniProtKB">
        <authorList>
            <consortium name="RefSeq"/>
        </authorList>
    </citation>
    <scope>IDENTIFICATION</scope>
    <source>
        <tissue evidence="6">Seedling</tissue>
    </source>
</reference>
<dbReference type="KEGG" id="zju:107430413"/>
<dbReference type="InterPro" id="IPR015202">
    <property type="entry name" value="GO-like_E_set"/>
</dbReference>
<evidence type="ECO:0000259" key="3">
    <source>
        <dbReference type="Pfam" id="PF07250"/>
    </source>
</evidence>
<sequence length="570" mass="62410">MMKCQSFIPLFLILHLSAGASSSLTKASGGHWRLLHQNIGISATHMQLLNNDRVVLFDGAHFGPSNLTVPAGNCRRHRRGNKVDCTAHSAEYDVATNTIRPLMINTADDGVWCSSAAVTSDGRGFVRFVQTDGDGNGVEARVRNYNPCSVSNSDSNCVWEVMDVVLAARGHRRFYPTNHVRPSGRHIIIGRGRGSLFTYEFFPKTQSVSSTKLYNLVPFANNNNNVYPFMFLNTDGNIFIFNNNRAILFDFVNNKVVKIYPEIPGGGDPRTYYSSAVLLPLNNLTSNMVVEAEVLICGGAPKGSYSQALKGNFIRASNTCARIKITDPKPKWVIETMPQARVMADMTLLPNGDVLIINGAEAGTAGPNLGRKPVFQPVIYRPNSKYGVGSGFKLQNPSSIPRMYLSTAILLRDGRVLVGGSNPSMNYNFSSGVVFPTELRLEAFSPWYLDEELSNLRPTIIYPPNDTKLGYRQKLTIRFTVVGNGGGGGGSIAKDSVLVTMVSPSYTTNSFSMNHRELVLDPERVAQVVQNVYEVVVTTPPSTNLAPPGFYLLFVIHQEIPSEGIAVMIG</sequence>